<dbReference type="RefSeq" id="WP_058245726.1">
    <property type="nucleotide sequence ID" value="NZ_CYSE01000001.1"/>
</dbReference>
<dbReference type="EMBL" id="CYSE01000001">
    <property type="protein sequence ID" value="CUH74901.1"/>
    <property type="molecule type" value="Genomic_DNA"/>
</dbReference>
<dbReference type="InterPro" id="IPR036390">
    <property type="entry name" value="WH_DNA-bd_sf"/>
</dbReference>
<keyword evidence="3" id="KW-0238">DNA-binding</keyword>
<evidence type="ECO:0000256" key="3">
    <source>
        <dbReference type="ARBA" id="ARBA00023125"/>
    </source>
</evidence>
<dbReference type="InterPro" id="IPR050950">
    <property type="entry name" value="HTH-type_LysR_regulators"/>
</dbReference>
<keyword evidence="4" id="KW-0804">Transcription</keyword>
<gene>
    <name evidence="6" type="primary">cbl</name>
    <name evidence="6" type="ORF">TRN7648_00143</name>
</gene>
<keyword evidence="7" id="KW-1185">Reference proteome</keyword>
<dbReference type="PROSITE" id="PS50931">
    <property type="entry name" value="HTH_LYSR"/>
    <property type="match status" value="1"/>
</dbReference>
<dbReference type="Proteomes" id="UP000054935">
    <property type="component" value="Unassembled WGS sequence"/>
</dbReference>
<sequence length="302" mass="32918">MRYITTVLQKGSIAKAAKALNISQSSVVSAIDQAEADLGQPMFRRIPAKGLLATEFGRTVGERLEKFLDEARVLDSDLRGLTGRPGGLLRIGCYAPAAPHVLPTILKALRADYPDIRIDLREGDMQRINDMLTDGEVDVALTYRRQTSDRLPFEPLFRAPPWALLPYPSKLAEQDCVTLAELAELPMVLLDLPGTNAYFRKLFEDNGLDLDIAHSTKSSFVLRGLVAADFGFSILNICGVHDRDGAGGYIARPICGKLDSPLFGVAYSLTAERSALVQSVLSTCRDVVESGTLQPLVTQDQA</sequence>
<dbReference type="Pfam" id="PF03466">
    <property type="entry name" value="LysR_substrate"/>
    <property type="match status" value="1"/>
</dbReference>
<dbReference type="SUPFAM" id="SSF46785">
    <property type="entry name" value="Winged helix' DNA-binding domain"/>
    <property type="match status" value="1"/>
</dbReference>
<dbReference type="Gene3D" id="1.10.10.10">
    <property type="entry name" value="Winged helix-like DNA-binding domain superfamily/Winged helix DNA-binding domain"/>
    <property type="match status" value="1"/>
</dbReference>
<protein>
    <submittedName>
        <fullName evidence="6">HTH-type transcriptional regulator cbl</fullName>
    </submittedName>
</protein>
<evidence type="ECO:0000313" key="6">
    <source>
        <dbReference type="EMBL" id="CUH74901.1"/>
    </source>
</evidence>
<dbReference type="PANTHER" id="PTHR30419:SF8">
    <property type="entry name" value="NITROGEN ASSIMILATION TRANSCRIPTIONAL ACTIVATOR-RELATED"/>
    <property type="match status" value="1"/>
</dbReference>
<dbReference type="GO" id="GO:0003700">
    <property type="term" value="F:DNA-binding transcription factor activity"/>
    <property type="evidence" value="ECO:0007669"/>
    <property type="project" value="InterPro"/>
</dbReference>
<evidence type="ECO:0000256" key="4">
    <source>
        <dbReference type="ARBA" id="ARBA00023163"/>
    </source>
</evidence>
<evidence type="ECO:0000256" key="1">
    <source>
        <dbReference type="ARBA" id="ARBA00009437"/>
    </source>
</evidence>
<dbReference type="InterPro" id="IPR005119">
    <property type="entry name" value="LysR_subst-bd"/>
</dbReference>
<name>A0A0P1GGV6_9RHOB</name>
<dbReference type="PANTHER" id="PTHR30419">
    <property type="entry name" value="HTH-TYPE TRANSCRIPTIONAL REGULATOR YBHD"/>
    <property type="match status" value="1"/>
</dbReference>
<proteinExistence type="inferred from homology"/>
<dbReference type="Pfam" id="PF00126">
    <property type="entry name" value="HTH_1"/>
    <property type="match status" value="1"/>
</dbReference>
<feature type="domain" description="HTH lysR-type" evidence="5">
    <location>
        <begin position="1"/>
        <end position="54"/>
    </location>
</feature>
<keyword evidence="2" id="KW-0805">Transcription regulation</keyword>
<accession>A0A0P1GGV6</accession>
<dbReference type="STRING" id="441103.TRN7648_00143"/>
<organism evidence="6 7">
    <name type="scientific">Tropicibacter naphthalenivorans</name>
    <dbReference type="NCBI Taxonomy" id="441103"/>
    <lineage>
        <taxon>Bacteria</taxon>
        <taxon>Pseudomonadati</taxon>
        <taxon>Pseudomonadota</taxon>
        <taxon>Alphaproteobacteria</taxon>
        <taxon>Rhodobacterales</taxon>
        <taxon>Roseobacteraceae</taxon>
        <taxon>Tropicibacter</taxon>
    </lineage>
</organism>
<comment type="similarity">
    <text evidence="1">Belongs to the LysR transcriptional regulatory family.</text>
</comment>
<evidence type="ECO:0000256" key="2">
    <source>
        <dbReference type="ARBA" id="ARBA00023015"/>
    </source>
</evidence>
<dbReference type="GO" id="GO:0005829">
    <property type="term" value="C:cytosol"/>
    <property type="evidence" value="ECO:0007669"/>
    <property type="project" value="TreeGrafter"/>
</dbReference>
<evidence type="ECO:0000259" key="5">
    <source>
        <dbReference type="PROSITE" id="PS50931"/>
    </source>
</evidence>
<dbReference type="SUPFAM" id="SSF53850">
    <property type="entry name" value="Periplasmic binding protein-like II"/>
    <property type="match status" value="1"/>
</dbReference>
<evidence type="ECO:0000313" key="7">
    <source>
        <dbReference type="Proteomes" id="UP000054935"/>
    </source>
</evidence>
<reference evidence="6 7" key="1">
    <citation type="submission" date="2015-09" db="EMBL/GenBank/DDBJ databases">
        <authorList>
            <consortium name="Swine Surveillance"/>
        </authorList>
    </citation>
    <scope>NUCLEOTIDE SEQUENCE [LARGE SCALE GENOMIC DNA]</scope>
    <source>
        <strain evidence="6 7">CECT 7648</strain>
    </source>
</reference>
<dbReference type="InterPro" id="IPR000847">
    <property type="entry name" value="LysR_HTH_N"/>
</dbReference>
<dbReference type="InterPro" id="IPR036388">
    <property type="entry name" value="WH-like_DNA-bd_sf"/>
</dbReference>
<dbReference type="AlphaFoldDB" id="A0A0P1GGV6"/>
<dbReference type="Gene3D" id="3.40.190.10">
    <property type="entry name" value="Periplasmic binding protein-like II"/>
    <property type="match status" value="2"/>
</dbReference>
<dbReference type="GO" id="GO:0003677">
    <property type="term" value="F:DNA binding"/>
    <property type="evidence" value="ECO:0007669"/>
    <property type="project" value="UniProtKB-KW"/>
</dbReference>